<sequence length="543" mass="59344">MAGITVFRDGRIFSAENASATTTDFLECLVVKDDKIAYVGSENDEKVKSAEANGAEVIDLSGQVVVPAFIDSHMHLLQFGLGLAKLNLSECKSFEDIKASVSNYAKAHPEMSRILCRQWHQSATNGKALASMLDDIDPRPIYIEARDCHSTWCNSAALEELRERLEATADLYGEDIHRDDAGRPSGLVAEGAHLGMVWPFLTGACSMSERLTALNNAIDVYIESGYAGIVEMAMENNAWDALQLLRSQQDIPIHIAAHWAVPYSRDEQQIEEHLNEAIAKHREFHPSKSPELCIIGIKLFNDGAIGGCTAAISHPYVGSTNLVGPIWPADVLKRTVKKAVDAGLQVAIHAIGDVAISQTIDAIAAANHPQGRQRVEHLQLASAEDVKRVGQLGITASIQGVHMDPVVSTAYSRIVKPHLWEQAFAFRDFLDHGACVALGSDTPTAKHLPLPNLYNVTTRRSAVRPELPDVVHEHYALTLSQAIAAQTSQAAYSRFAESWTGSLTAGKLANFLVMDMAWSAEKLLEAKVSQTWIKGRKRFQNTT</sequence>
<reference evidence="2 3" key="1">
    <citation type="submission" date="2023-08" db="EMBL/GenBank/DDBJ databases">
        <title>Black Yeasts Isolated from many extreme environments.</title>
        <authorList>
            <person name="Coleine C."/>
            <person name="Stajich J.E."/>
            <person name="Selbmann L."/>
        </authorList>
    </citation>
    <scope>NUCLEOTIDE SEQUENCE [LARGE SCALE GENOMIC DNA]</scope>
    <source>
        <strain evidence="2 3">CCFEE 5885</strain>
    </source>
</reference>
<accession>A0ABR0K6B9</accession>
<dbReference type="InterPro" id="IPR033932">
    <property type="entry name" value="YtcJ-like"/>
</dbReference>
<dbReference type="PANTHER" id="PTHR22642">
    <property type="entry name" value="IMIDAZOLONEPROPIONASE"/>
    <property type="match status" value="1"/>
</dbReference>
<dbReference type="InterPro" id="IPR032466">
    <property type="entry name" value="Metal_Hydrolase"/>
</dbReference>
<dbReference type="SUPFAM" id="SSF51338">
    <property type="entry name" value="Composite domain of metallo-dependent hydrolases"/>
    <property type="match status" value="1"/>
</dbReference>
<dbReference type="Gene3D" id="3.20.20.140">
    <property type="entry name" value="Metal-dependent hydrolases"/>
    <property type="match status" value="1"/>
</dbReference>
<dbReference type="SUPFAM" id="SSF51556">
    <property type="entry name" value="Metallo-dependent hydrolases"/>
    <property type="match status" value="1"/>
</dbReference>
<protein>
    <recommendedName>
        <fullName evidence="1">Amidohydrolase 3 domain-containing protein</fullName>
    </recommendedName>
</protein>
<dbReference type="Gene3D" id="2.30.40.10">
    <property type="entry name" value="Urease, subunit C, domain 1"/>
    <property type="match status" value="1"/>
</dbReference>
<dbReference type="CDD" id="cd01300">
    <property type="entry name" value="YtcJ_like"/>
    <property type="match status" value="1"/>
</dbReference>
<name>A0ABR0K6B9_9EURO</name>
<dbReference type="PANTHER" id="PTHR22642:SF19">
    <property type="entry name" value="AMIDOHYDROLASE FAMILY PROTEIN (AFU_ORTHOLOGUE AFUA_5G01480)"/>
    <property type="match status" value="1"/>
</dbReference>
<comment type="caution">
    <text evidence="2">The sequence shown here is derived from an EMBL/GenBank/DDBJ whole genome shotgun (WGS) entry which is preliminary data.</text>
</comment>
<dbReference type="Gene3D" id="3.10.310.70">
    <property type="match status" value="1"/>
</dbReference>
<dbReference type="Proteomes" id="UP001345013">
    <property type="component" value="Unassembled WGS sequence"/>
</dbReference>
<dbReference type="Pfam" id="PF07969">
    <property type="entry name" value="Amidohydro_3"/>
    <property type="match status" value="1"/>
</dbReference>
<dbReference type="InterPro" id="IPR013108">
    <property type="entry name" value="Amidohydro_3"/>
</dbReference>
<feature type="domain" description="Amidohydrolase 3" evidence="1">
    <location>
        <begin position="56"/>
        <end position="536"/>
    </location>
</feature>
<gene>
    <name evidence="2" type="ORF">LTR24_006964</name>
</gene>
<evidence type="ECO:0000259" key="1">
    <source>
        <dbReference type="Pfam" id="PF07969"/>
    </source>
</evidence>
<keyword evidence="3" id="KW-1185">Reference proteome</keyword>
<evidence type="ECO:0000313" key="3">
    <source>
        <dbReference type="Proteomes" id="UP001345013"/>
    </source>
</evidence>
<proteinExistence type="predicted"/>
<dbReference type="InterPro" id="IPR011059">
    <property type="entry name" value="Metal-dep_hydrolase_composite"/>
</dbReference>
<dbReference type="EMBL" id="JAVRRG010000097">
    <property type="protein sequence ID" value="KAK5086246.1"/>
    <property type="molecule type" value="Genomic_DNA"/>
</dbReference>
<evidence type="ECO:0000313" key="2">
    <source>
        <dbReference type="EMBL" id="KAK5086246.1"/>
    </source>
</evidence>
<organism evidence="2 3">
    <name type="scientific">Lithohypha guttulata</name>
    <dbReference type="NCBI Taxonomy" id="1690604"/>
    <lineage>
        <taxon>Eukaryota</taxon>
        <taxon>Fungi</taxon>
        <taxon>Dikarya</taxon>
        <taxon>Ascomycota</taxon>
        <taxon>Pezizomycotina</taxon>
        <taxon>Eurotiomycetes</taxon>
        <taxon>Chaetothyriomycetidae</taxon>
        <taxon>Chaetothyriales</taxon>
        <taxon>Trichomeriaceae</taxon>
        <taxon>Lithohypha</taxon>
    </lineage>
</organism>